<keyword evidence="3" id="KW-1185">Reference proteome</keyword>
<evidence type="ECO:0000313" key="3">
    <source>
        <dbReference type="Proteomes" id="UP000008311"/>
    </source>
</evidence>
<evidence type="ECO:0000256" key="1">
    <source>
        <dbReference type="SAM" id="MobiDB-lite"/>
    </source>
</evidence>
<feature type="region of interest" description="Disordered" evidence="1">
    <location>
        <begin position="21"/>
        <end position="42"/>
    </location>
</feature>
<proteinExistence type="predicted"/>
<protein>
    <submittedName>
        <fullName evidence="2">Uncharacterized protein</fullName>
    </submittedName>
</protein>
<feature type="non-terminal residue" evidence="2">
    <location>
        <position position="66"/>
    </location>
</feature>
<dbReference type="InParanoid" id="B9TAJ7"/>
<gene>
    <name evidence="2" type="ORF">RCOM_1978130</name>
</gene>
<dbReference type="AlphaFoldDB" id="B9TAJ7"/>
<name>B9TAJ7_RICCO</name>
<reference evidence="3" key="1">
    <citation type="journal article" date="2010" name="Nat. Biotechnol.">
        <title>Draft genome sequence of the oilseed species Ricinus communis.</title>
        <authorList>
            <person name="Chan A.P."/>
            <person name="Crabtree J."/>
            <person name="Zhao Q."/>
            <person name="Lorenzi H."/>
            <person name="Orvis J."/>
            <person name="Puiu D."/>
            <person name="Melake-Berhan A."/>
            <person name="Jones K.M."/>
            <person name="Redman J."/>
            <person name="Chen G."/>
            <person name="Cahoon E.B."/>
            <person name="Gedil M."/>
            <person name="Stanke M."/>
            <person name="Haas B.J."/>
            <person name="Wortman J.R."/>
            <person name="Fraser-Liggett C.M."/>
            <person name="Ravel J."/>
            <person name="Rabinowicz P.D."/>
        </authorList>
    </citation>
    <scope>NUCLEOTIDE SEQUENCE [LARGE SCALE GENOMIC DNA]</scope>
    <source>
        <strain evidence="3">cv. Hale</strain>
    </source>
</reference>
<sequence>MGLFSNAQLLLEKELLSEMEGSGDGKVARAGSGSGNSGFNRRMRNYSTAVPVLYSSSRPAFPTGQT</sequence>
<dbReference type="EMBL" id="EQ975797">
    <property type="protein sequence ID" value="EEF27118.1"/>
    <property type="molecule type" value="Genomic_DNA"/>
</dbReference>
<dbReference type="Proteomes" id="UP000008311">
    <property type="component" value="Unassembled WGS sequence"/>
</dbReference>
<organism evidence="2 3">
    <name type="scientific">Ricinus communis</name>
    <name type="common">Castor bean</name>
    <dbReference type="NCBI Taxonomy" id="3988"/>
    <lineage>
        <taxon>Eukaryota</taxon>
        <taxon>Viridiplantae</taxon>
        <taxon>Streptophyta</taxon>
        <taxon>Embryophyta</taxon>
        <taxon>Tracheophyta</taxon>
        <taxon>Spermatophyta</taxon>
        <taxon>Magnoliopsida</taxon>
        <taxon>eudicotyledons</taxon>
        <taxon>Gunneridae</taxon>
        <taxon>Pentapetalae</taxon>
        <taxon>rosids</taxon>
        <taxon>fabids</taxon>
        <taxon>Malpighiales</taxon>
        <taxon>Euphorbiaceae</taxon>
        <taxon>Acalyphoideae</taxon>
        <taxon>Acalypheae</taxon>
        <taxon>Ricinus</taxon>
    </lineage>
</organism>
<evidence type="ECO:0000313" key="2">
    <source>
        <dbReference type="EMBL" id="EEF27118.1"/>
    </source>
</evidence>
<accession>B9TAJ7</accession>